<reference evidence="2 3" key="1">
    <citation type="submission" date="2019-04" db="EMBL/GenBank/DDBJ databases">
        <title>Friends and foes A comparative genomics study of 23 Aspergillus species from section Flavi.</title>
        <authorList>
            <consortium name="DOE Joint Genome Institute"/>
            <person name="Kjaerbolling I."/>
            <person name="Vesth T."/>
            <person name="Frisvad J.C."/>
            <person name="Nybo J.L."/>
            <person name="Theobald S."/>
            <person name="Kildgaard S."/>
            <person name="Isbrandt T."/>
            <person name="Kuo A."/>
            <person name="Sato A."/>
            <person name="Lyhne E.K."/>
            <person name="Kogle M.E."/>
            <person name="Wiebenga A."/>
            <person name="Kun R.S."/>
            <person name="Lubbers R.J."/>
            <person name="Makela M.R."/>
            <person name="Barry K."/>
            <person name="Chovatia M."/>
            <person name="Clum A."/>
            <person name="Daum C."/>
            <person name="Haridas S."/>
            <person name="He G."/>
            <person name="LaButti K."/>
            <person name="Lipzen A."/>
            <person name="Mondo S."/>
            <person name="Riley R."/>
            <person name="Salamov A."/>
            <person name="Simmons B.A."/>
            <person name="Magnuson J.K."/>
            <person name="Henrissat B."/>
            <person name="Mortensen U.H."/>
            <person name="Larsen T.O."/>
            <person name="Devries R.P."/>
            <person name="Grigoriev I.V."/>
            <person name="Machida M."/>
            <person name="Baker S.E."/>
            <person name="Andersen M.R."/>
        </authorList>
    </citation>
    <scope>NUCLEOTIDE SEQUENCE [LARGE SCALE GENOMIC DNA]</scope>
    <source>
        <strain evidence="2 3">IBT 18842</strain>
    </source>
</reference>
<proteinExistence type="predicted"/>
<feature type="compositionally biased region" description="Polar residues" evidence="1">
    <location>
        <begin position="8"/>
        <end position="23"/>
    </location>
</feature>
<dbReference type="OrthoDB" id="10037289at2759"/>
<gene>
    <name evidence="2" type="ORF">BDV25DRAFT_133908</name>
</gene>
<dbReference type="Proteomes" id="UP000325780">
    <property type="component" value="Unassembled WGS sequence"/>
</dbReference>
<name>A0A5N6TGT0_ASPAV</name>
<feature type="compositionally biased region" description="Basic residues" evidence="1">
    <location>
        <begin position="33"/>
        <end position="42"/>
    </location>
</feature>
<dbReference type="AlphaFoldDB" id="A0A5N6TGT0"/>
<keyword evidence="3" id="KW-1185">Reference proteome</keyword>
<sequence length="292" mass="32639">MSPRKRASSNTAEQPPSKNSRSATAEEAEPGPRSKRWSKISKKVPCDGGKKCPCRKPASEYPEYPWIITPAGYRKLSHQFLHVNPRTPDLFDMSIYNDFEGFGTVEVLQNLVLDFVEAKDNWKEHNACLPLTQIEDGELANDTFCLNSAMLLTILAQFDLQGLLGPDSEACKILAYAKKYNIQLQGPSDLDKKLEDLEGADLPPPGDDPWGWSAILKEYEKNGYGRKPKIGGDRYDITAMSSADRKSSSFENKDPLGPKERADIKKGLILLVAWVRLFEDDLARLFCTLPAT</sequence>
<evidence type="ECO:0000313" key="2">
    <source>
        <dbReference type="EMBL" id="KAE8145301.1"/>
    </source>
</evidence>
<evidence type="ECO:0000313" key="3">
    <source>
        <dbReference type="Proteomes" id="UP000325780"/>
    </source>
</evidence>
<dbReference type="EMBL" id="ML742362">
    <property type="protein sequence ID" value="KAE8145301.1"/>
    <property type="molecule type" value="Genomic_DNA"/>
</dbReference>
<accession>A0A5N6TGT0</accession>
<organism evidence="2 3">
    <name type="scientific">Aspergillus avenaceus</name>
    <dbReference type="NCBI Taxonomy" id="36643"/>
    <lineage>
        <taxon>Eukaryota</taxon>
        <taxon>Fungi</taxon>
        <taxon>Dikarya</taxon>
        <taxon>Ascomycota</taxon>
        <taxon>Pezizomycotina</taxon>
        <taxon>Eurotiomycetes</taxon>
        <taxon>Eurotiomycetidae</taxon>
        <taxon>Eurotiales</taxon>
        <taxon>Aspergillaceae</taxon>
        <taxon>Aspergillus</taxon>
        <taxon>Aspergillus subgen. Circumdati</taxon>
    </lineage>
</organism>
<feature type="region of interest" description="Disordered" evidence="1">
    <location>
        <begin position="1"/>
        <end position="47"/>
    </location>
</feature>
<evidence type="ECO:0000256" key="1">
    <source>
        <dbReference type="SAM" id="MobiDB-lite"/>
    </source>
</evidence>
<protein>
    <submittedName>
        <fullName evidence="2">Uncharacterized protein</fullName>
    </submittedName>
</protein>